<gene>
    <name evidence="1" type="ORF">Klosneuvirus_1_201</name>
</gene>
<sequence length="230" mass="27210">MDSICFCTGKALVNKERKWYKTIDNINVYCENCGNEYNNLIDAIQFLFIVGKDYSCTWDKDFTESSLCYNDVRVSIVNPDVFYRYKKIKSANITLNTTLMVGLPEKQKYMILIESCDKTTKLTVDNIMHDNTDNEYYGNPENFHIINKMSYGDDLVFNSMKRNIITFSITKWKRTVDNDGVHWMMSGEPLKFTIRLTKNDREETEMNDQIEYYQRIRNDNKKIIVINDFI</sequence>
<organism evidence="1">
    <name type="scientific">Klosneuvirus KNV1</name>
    <dbReference type="NCBI Taxonomy" id="1977640"/>
    <lineage>
        <taxon>Viruses</taxon>
        <taxon>Varidnaviria</taxon>
        <taxon>Bamfordvirae</taxon>
        <taxon>Nucleocytoviricota</taxon>
        <taxon>Megaviricetes</taxon>
        <taxon>Imitervirales</taxon>
        <taxon>Mimiviridae</taxon>
        <taxon>Klosneuvirinae</taxon>
        <taxon>Klosneuvirus</taxon>
    </lineage>
</organism>
<reference evidence="1" key="1">
    <citation type="journal article" date="2017" name="Science">
        <title>Giant viruses with an expanded complement of translation system components.</title>
        <authorList>
            <person name="Schulz F."/>
            <person name="Yutin N."/>
            <person name="Ivanova N.N."/>
            <person name="Ortega D.R."/>
            <person name="Lee T.K."/>
            <person name="Vierheilig J."/>
            <person name="Daims H."/>
            <person name="Horn M."/>
            <person name="Wagner M."/>
            <person name="Jensen G.J."/>
            <person name="Kyrpides N.C."/>
            <person name="Koonin E.V."/>
            <person name="Woyke T."/>
        </authorList>
    </citation>
    <scope>NUCLEOTIDE SEQUENCE</scope>
    <source>
        <strain evidence="1">KNV1</strain>
    </source>
</reference>
<name>A0A1V0SI71_9VIRU</name>
<proteinExistence type="predicted"/>
<protein>
    <submittedName>
        <fullName evidence="1">Uncharacterized protein</fullName>
    </submittedName>
</protein>
<dbReference type="EMBL" id="KY684108">
    <property type="protein sequence ID" value="ARF11344.1"/>
    <property type="molecule type" value="Genomic_DNA"/>
</dbReference>
<evidence type="ECO:0000313" key="1">
    <source>
        <dbReference type="EMBL" id="ARF11344.1"/>
    </source>
</evidence>
<accession>A0A1V0SI71</accession>